<evidence type="ECO:0000256" key="15">
    <source>
        <dbReference type="ARBA" id="ARBA00049778"/>
    </source>
</evidence>
<evidence type="ECO:0000256" key="9">
    <source>
        <dbReference type="ARBA" id="ARBA00023221"/>
    </source>
</evidence>
<evidence type="ECO:0000256" key="4">
    <source>
        <dbReference type="ARBA" id="ARBA00022630"/>
    </source>
</evidence>
<dbReference type="PANTHER" id="PTHR47470:SF1">
    <property type="entry name" value="FAD-DEPENDENT OXIDOREDUCTASE 2 FAD BINDING DOMAIN-CONTAINING PROTEIN"/>
    <property type="match status" value="1"/>
</dbReference>
<protein>
    <recommendedName>
        <fullName evidence="14">Cholesterol oxidase</fullName>
        <ecNumber evidence="13">1.1.3.6</ecNumber>
        <ecNumber evidence="11">5.3.3.1</ecNumber>
    </recommendedName>
    <alternativeName>
        <fullName evidence="15">Cholesterol isomerase</fullName>
    </alternativeName>
</protein>
<gene>
    <name evidence="17" type="ORF">H6G92_27880</name>
</gene>
<evidence type="ECO:0000313" key="17">
    <source>
        <dbReference type="EMBL" id="MBD2649983.1"/>
    </source>
</evidence>
<evidence type="ECO:0000256" key="2">
    <source>
        <dbReference type="ARBA" id="ARBA00010790"/>
    </source>
</evidence>
<keyword evidence="7" id="KW-0443">Lipid metabolism</keyword>
<dbReference type="SUPFAM" id="SSF51905">
    <property type="entry name" value="FAD/NAD(P)-binding domain"/>
    <property type="match status" value="1"/>
</dbReference>
<dbReference type="SUPFAM" id="SSF54373">
    <property type="entry name" value="FAD-linked reductases, C-terminal domain"/>
    <property type="match status" value="1"/>
</dbReference>
<evidence type="ECO:0000256" key="7">
    <source>
        <dbReference type="ARBA" id="ARBA00023098"/>
    </source>
</evidence>
<keyword evidence="8" id="KW-1207">Sterol metabolism</keyword>
<dbReference type="NCBIfam" id="TIGR01409">
    <property type="entry name" value="TAT_signal_seq"/>
    <property type="match status" value="1"/>
</dbReference>
<dbReference type="EC" id="5.3.3.1" evidence="11"/>
<dbReference type="EC" id="1.1.3.6" evidence="13"/>
<keyword evidence="6" id="KW-0560">Oxidoreductase</keyword>
<dbReference type="InterPro" id="IPR007867">
    <property type="entry name" value="GMC_OxRtase_C"/>
</dbReference>
<evidence type="ECO:0000259" key="16">
    <source>
        <dbReference type="Pfam" id="PF05199"/>
    </source>
</evidence>
<reference evidence="17 18" key="1">
    <citation type="journal article" date="2020" name="ISME J.">
        <title>Comparative genomics reveals insights into cyanobacterial evolution and habitat adaptation.</title>
        <authorList>
            <person name="Chen M.Y."/>
            <person name="Teng W.K."/>
            <person name="Zhao L."/>
            <person name="Hu C.X."/>
            <person name="Zhou Y.K."/>
            <person name="Han B.P."/>
            <person name="Song L.R."/>
            <person name="Shu W.S."/>
        </authorList>
    </citation>
    <scope>NUCLEOTIDE SEQUENCE [LARGE SCALE GENOMIC DNA]</scope>
    <source>
        <strain evidence="17 18">FACHB-393</strain>
    </source>
</reference>
<comment type="similarity">
    <text evidence="2">Belongs to the GMC oxidoreductase family.</text>
</comment>
<evidence type="ECO:0000256" key="8">
    <source>
        <dbReference type="ARBA" id="ARBA00023166"/>
    </source>
</evidence>
<feature type="domain" description="Glucose-methanol-choline oxidoreductase C-terminal" evidence="16">
    <location>
        <begin position="454"/>
        <end position="508"/>
    </location>
</feature>
<accession>A0ABR8IGW3</accession>
<dbReference type="Proteomes" id="UP000643580">
    <property type="component" value="Unassembled WGS sequence"/>
</dbReference>
<dbReference type="InterPro" id="IPR019546">
    <property type="entry name" value="TAT_signal_bac_arc"/>
</dbReference>
<organism evidence="17 18">
    <name type="scientific">Nostoc foliaceum FACHB-393</name>
    <dbReference type="NCBI Taxonomy" id="2692915"/>
    <lineage>
        <taxon>Bacteria</taxon>
        <taxon>Bacillati</taxon>
        <taxon>Cyanobacteriota</taxon>
        <taxon>Cyanophyceae</taxon>
        <taxon>Nostocales</taxon>
        <taxon>Nostocaceae</taxon>
        <taxon>Nostoc</taxon>
        <taxon>Nostoc foliaceum</taxon>
    </lineage>
</organism>
<comment type="caution">
    <text evidence="17">The sequence shown here is derived from an EMBL/GenBank/DDBJ whole genome shotgun (WGS) entry which is preliminary data.</text>
</comment>
<evidence type="ECO:0000256" key="14">
    <source>
        <dbReference type="ARBA" id="ARBA00049744"/>
    </source>
</evidence>
<dbReference type="PANTHER" id="PTHR47470">
    <property type="entry name" value="CHOLESTEROL OXIDASE"/>
    <property type="match status" value="1"/>
</dbReference>
<dbReference type="Pfam" id="PF05199">
    <property type="entry name" value="GMC_oxred_C"/>
    <property type="match status" value="1"/>
</dbReference>
<evidence type="ECO:0000256" key="5">
    <source>
        <dbReference type="ARBA" id="ARBA00022827"/>
    </source>
</evidence>
<evidence type="ECO:0000256" key="1">
    <source>
        <dbReference type="ARBA" id="ARBA00001974"/>
    </source>
</evidence>
<evidence type="ECO:0000256" key="11">
    <source>
        <dbReference type="ARBA" id="ARBA00038856"/>
    </source>
</evidence>
<dbReference type="PROSITE" id="PS51318">
    <property type="entry name" value="TAT"/>
    <property type="match status" value="1"/>
</dbReference>
<proteinExistence type="inferred from homology"/>
<evidence type="ECO:0000256" key="3">
    <source>
        <dbReference type="ARBA" id="ARBA00022548"/>
    </source>
</evidence>
<dbReference type="InterPro" id="IPR052542">
    <property type="entry name" value="Cholesterol_Oxidase"/>
</dbReference>
<keyword evidence="5" id="KW-0274">FAD</keyword>
<keyword evidence="4" id="KW-0285">Flavoprotein</keyword>
<evidence type="ECO:0000256" key="13">
    <source>
        <dbReference type="ARBA" id="ARBA00049723"/>
    </source>
</evidence>
<comment type="pathway">
    <text evidence="12">Steroid metabolism; cholesterol degradation.</text>
</comment>
<evidence type="ECO:0000256" key="10">
    <source>
        <dbReference type="ARBA" id="ARBA00023235"/>
    </source>
</evidence>
<dbReference type="InterPro" id="IPR036188">
    <property type="entry name" value="FAD/NAD-bd_sf"/>
</dbReference>
<dbReference type="Gene3D" id="3.50.50.60">
    <property type="entry name" value="FAD/NAD(P)-binding domain"/>
    <property type="match status" value="1"/>
</dbReference>
<keyword evidence="9" id="KW-0753">Steroid metabolism</keyword>
<sequence>MSQMLNRRRFLQASAAAASASIGVSNIRTWASSVDEYVEAIVIGSGFGGAVASLRLGQAGIETVVLERGRRWQITSAGNTFSTTDNPDGRSTWLSPTTVLPAPVPATPINVYTGVFDVKRGNGINAYRGAGVGGTSLVYGGITYQPTEELFYKVFPRTIKYSELDRVYYPRVRSILKSSPIPDDILQTKYYLASRILLEQAARAGLNARKIDIAFDWDIVRQEIAGEKVASIIAGQIYYGTNSGAKNSVDRNYLSMAETTGNVEIRPLHVVTTIGESDRGRYRVVCNQINEQGEVLFQKSFVCRYLFLAAGSIGTTELLLRAKSNGTLRRLNHQVGKFWGTNSDSTTLMINASQTNPTQGTPGVISVEHLDNPIAPLILEPFQAIPFIPQGLIPVLGQGISKPEGYLTYNMSTGSADLLWPSNSADSQKNAQALQYTYQRLNQANGTSLAAPPDYSSTAHPLGGATIGQVCNTHGQVFGYTNLFVVDSALIPGSTACSNPSLTIAALAERSMDHFLNRIPDYRKR</sequence>
<dbReference type="InterPro" id="IPR006311">
    <property type="entry name" value="TAT_signal"/>
</dbReference>
<dbReference type="RefSeq" id="WP_190898707.1">
    <property type="nucleotide sequence ID" value="NZ_JACJTD010000048.1"/>
</dbReference>
<dbReference type="EMBL" id="JACJTD010000048">
    <property type="protein sequence ID" value="MBD2649983.1"/>
    <property type="molecule type" value="Genomic_DNA"/>
</dbReference>
<evidence type="ECO:0000256" key="6">
    <source>
        <dbReference type="ARBA" id="ARBA00023002"/>
    </source>
</evidence>
<dbReference type="Gene3D" id="3.30.410.10">
    <property type="entry name" value="Cholesterol Oxidase, domain 2"/>
    <property type="match status" value="1"/>
</dbReference>
<evidence type="ECO:0000313" key="18">
    <source>
        <dbReference type="Proteomes" id="UP000643580"/>
    </source>
</evidence>
<keyword evidence="10" id="KW-0413">Isomerase</keyword>
<name>A0ABR8IGW3_9NOSO</name>
<keyword evidence="18" id="KW-1185">Reference proteome</keyword>
<keyword evidence="3" id="KW-0153">Cholesterol metabolism</keyword>
<evidence type="ECO:0000256" key="12">
    <source>
        <dbReference type="ARBA" id="ARBA00049645"/>
    </source>
</evidence>
<comment type="cofactor">
    <cofactor evidence="1">
        <name>FAD</name>
        <dbReference type="ChEBI" id="CHEBI:57692"/>
    </cofactor>
</comment>